<comment type="subcellular location">
    <subcellularLocation>
        <location evidence="1">Membrane</location>
    </subcellularLocation>
</comment>
<protein>
    <recommendedName>
        <fullName evidence="6">THD domain-containing protein</fullName>
    </recommendedName>
</protein>
<evidence type="ECO:0000256" key="1">
    <source>
        <dbReference type="ARBA" id="ARBA00004370"/>
    </source>
</evidence>
<dbReference type="InterPro" id="IPR008983">
    <property type="entry name" value="Tumour_necrosis_fac-like_dom"/>
</dbReference>
<keyword evidence="3" id="KW-0202">Cytokine</keyword>
<dbReference type="PANTHER" id="PTHR11471">
    <property type="entry name" value="TUMOR NECROSIS FACTOR FAMILY MEMBER"/>
    <property type="match status" value="1"/>
</dbReference>
<keyword evidence="5" id="KW-1133">Transmembrane helix</keyword>
<keyword evidence="4 5" id="KW-0472">Membrane</keyword>
<evidence type="ECO:0000256" key="5">
    <source>
        <dbReference type="SAM" id="Phobius"/>
    </source>
</evidence>
<dbReference type="GO" id="GO:0005164">
    <property type="term" value="F:tumor necrosis factor receptor binding"/>
    <property type="evidence" value="ECO:0007669"/>
    <property type="project" value="InterPro"/>
</dbReference>
<comment type="similarity">
    <text evidence="2">Belongs to the tumor necrosis factor family.</text>
</comment>
<dbReference type="GO" id="GO:0006955">
    <property type="term" value="P:immune response"/>
    <property type="evidence" value="ECO:0007669"/>
    <property type="project" value="InterPro"/>
</dbReference>
<dbReference type="GO" id="GO:0005125">
    <property type="term" value="F:cytokine activity"/>
    <property type="evidence" value="ECO:0007669"/>
    <property type="project" value="UniProtKB-KW"/>
</dbReference>
<evidence type="ECO:0000313" key="7">
    <source>
        <dbReference type="EMBL" id="CEK89481.1"/>
    </source>
</evidence>
<dbReference type="PROSITE" id="PS50049">
    <property type="entry name" value="THD_2"/>
    <property type="match status" value="1"/>
</dbReference>
<organism evidence="7">
    <name type="scientific">Arion vulgaris</name>
    <dbReference type="NCBI Taxonomy" id="1028688"/>
    <lineage>
        <taxon>Eukaryota</taxon>
        <taxon>Metazoa</taxon>
        <taxon>Spiralia</taxon>
        <taxon>Lophotrochozoa</taxon>
        <taxon>Mollusca</taxon>
        <taxon>Gastropoda</taxon>
        <taxon>Heterobranchia</taxon>
        <taxon>Euthyneura</taxon>
        <taxon>Panpulmonata</taxon>
        <taxon>Eupulmonata</taxon>
        <taxon>Stylommatophora</taxon>
        <taxon>Helicina</taxon>
        <taxon>Arionoidea</taxon>
        <taxon>Arionidae</taxon>
        <taxon>Arion</taxon>
    </lineage>
</organism>
<dbReference type="EMBL" id="HACG01042616">
    <property type="protein sequence ID" value="CEK89481.1"/>
    <property type="molecule type" value="Transcribed_RNA"/>
</dbReference>
<feature type="transmembrane region" description="Helical" evidence="5">
    <location>
        <begin position="20"/>
        <end position="39"/>
    </location>
</feature>
<dbReference type="Gene3D" id="2.60.120.40">
    <property type="match status" value="1"/>
</dbReference>
<reference evidence="7" key="1">
    <citation type="submission" date="2014-12" db="EMBL/GenBank/DDBJ databases">
        <title>Insight into the proteome of Arion vulgaris.</title>
        <authorList>
            <person name="Aradska J."/>
            <person name="Bulat T."/>
            <person name="Smidak R."/>
            <person name="Sarate P."/>
            <person name="Gangsoo J."/>
            <person name="Sialana F."/>
            <person name="Bilban M."/>
            <person name="Lubec G."/>
        </authorList>
    </citation>
    <scope>NUCLEOTIDE SEQUENCE</scope>
    <source>
        <tissue evidence="7">Skin</tissue>
    </source>
</reference>
<dbReference type="InterPro" id="IPR006052">
    <property type="entry name" value="TNF_dom"/>
</dbReference>
<evidence type="ECO:0000259" key="6">
    <source>
        <dbReference type="PROSITE" id="PS50049"/>
    </source>
</evidence>
<dbReference type="Pfam" id="PF00229">
    <property type="entry name" value="TNF"/>
    <property type="match status" value="1"/>
</dbReference>
<dbReference type="GO" id="GO:0016020">
    <property type="term" value="C:membrane"/>
    <property type="evidence" value="ECO:0007669"/>
    <property type="project" value="UniProtKB-SubCell"/>
</dbReference>
<gene>
    <name evidence="7" type="primary">ORF171236</name>
</gene>
<dbReference type="SUPFAM" id="SSF49842">
    <property type="entry name" value="TNF-like"/>
    <property type="match status" value="1"/>
</dbReference>
<evidence type="ECO:0000256" key="2">
    <source>
        <dbReference type="ARBA" id="ARBA00008670"/>
    </source>
</evidence>
<dbReference type="PANTHER" id="PTHR11471:SF13">
    <property type="entry name" value="TNF FAMILY PROFILE DOMAIN-CONTAINING PROTEIN"/>
    <property type="match status" value="1"/>
</dbReference>
<keyword evidence="5" id="KW-0812">Transmembrane</keyword>
<evidence type="ECO:0000256" key="4">
    <source>
        <dbReference type="ARBA" id="ARBA00023136"/>
    </source>
</evidence>
<accession>A0A0B7BB39</accession>
<dbReference type="AlphaFoldDB" id="A0A0B7BB39"/>
<feature type="domain" description="THD" evidence="6">
    <location>
        <begin position="124"/>
        <end position="279"/>
    </location>
</feature>
<sequence>MPSKKQILFFSQKHQVTINLVISLAVIVVCIICTALIGFKKGTMKQSQSAVPQHQWCMPCQSLTNGPSHFLMEKLTKSVLQGKEMCCANNSEKASAIMELLMLATDEKEPLKTLTAGDFSLSAASAHKGLTLSMPKSRYGSTLLEEKRKLEFKTTEEPLTEHASNVEIQKYVMVVLKSGMYFIYSNIFINPDTSMPCSSFTNQTWEHNIFLTRNNDKVHSGIIFNTTYTCCDNCERNKETSYTGGMHELQVNDRLHVEVSNNEQVIFSDESSYLGIFMIS</sequence>
<dbReference type="GO" id="GO:0005615">
    <property type="term" value="C:extracellular space"/>
    <property type="evidence" value="ECO:0007669"/>
    <property type="project" value="UniProtKB-KW"/>
</dbReference>
<name>A0A0B7BB39_9EUPU</name>
<proteinExistence type="inferred from homology"/>
<evidence type="ECO:0000256" key="3">
    <source>
        <dbReference type="ARBA" id="ARBA00022514"/>
    </source>
</evidence>